<dbReference type="EMBL" id="UYRR01034264">
    <property type="protein sequence ID" value="VDK60676.1"/>
    <property type="molecule type" value="Genomic_DNA"/>
</dbReference>
<evidence type="ECO:0000313" key="2">
    <source>
        <dbReference type="Proteomes" id="UP000267096"/>
    </source>
</evidence>
<reference evidence="3" key="1">
    <citation type="submission" date="2017-02" db="UniProtKB">
        <authorList>
            <consortium name="WormBaseParasite"/>
        </authorList>
    </citation>
    <scope>IDENTIFICATION</scope>
</reference>
<evidence type="ECO:0000313" key="3">
    <source>
        <dbReference type="WBParaSite" id="ASIM_0001814801-mRNA-1"/>
    </source>
</evidence>
<gene>
    <name evidence="1" type="ORF">ASIM_LOCUS17550</name>
</gene>
<organism evidence="3">
    <name type="scientific">Anisakis simplex</name>
    <name type="common">Herring worm</name>
    <dbReference type="NCBI Taxonomy" id="6269"/>
    <lineage>
        <taxon>Eukaryota</taxon>
        <taxon>Metazoa</taxon>
        <taxon>Ecdysozoa</taxon>
        <taxon>Nematoda</taxon>
        <taxon>Chromadorea</taxon>
        <taxon>Rhabditida</taxon>
        <taxon>Spirurina</taxon>
        <taxon>Ascaridomorpha</taxon>
        <taxon>Ascaridoidea</taxon>
        <taxon>Anisakidae</taxon>
        <taxon>Anisakis</taxon>
        <taxon>Anisakis simplex complex</taxon>
    </lineage>
</organism>
<dbReference type="Proteomes" id="UP000267096">
    <property type="component" value="Unassembled WGS sequence"/>
</dbReference>
<evidence type="ECO:0000313" key="1">
    <source>
        <dbReference type="EMBL" id="VDK60676.1"/>
    </source>
</evidence>
<name>A0A0M3KB02_ANISI</name>
<keyword evidence="2" id="KW-1185">Reference proteome</keyword>
<protein>
    <submittedName>
        <fullName evidence="3">Rad60-SLD domain-containing protein</fullName>
    </submittedName>
</protein>
<dbReference type="WBParaSite" id="ASIM_0001814801-mRNA-1">
    <property type="protein sequence ID" value="ASIM_0001814801-mRNA-1"/>
    <property type="gene ID" value="ASIM_0001814801"/>
</dbReference>
<proteinExistence type="predicted"/>
<reference evidence="1 2" key="2">
    <citation type="submission" date="2018-11" db="EMBL/GenBank/DDBJ databases">
        <authorList>
            <consortium name="Pathogen Informatics"/>
        </authorList>
    </citation>
    <scope>NUCLEOTIDE SEQUENCE [LARGE SCALE GENOMIC DNA]</scope>
</reference>
<sequence>MKSESRRVVQRDGMLDFSELSDANEFDASLDEDTMNESDIVFEGTSSKHCTLEIEDFEKGGPVWIVNWKMTDDLSEIAQKYATKWQCSKQCVRLSTKENDSEIAFDQSPQQLSFVANGITQLLVRQMKQFARPEDNPNLVKIVFQSQNGNVSKWIPKV</sequence>
<dbReference type="AlphaFoldDB" id="A0A0M3KB02"/>
<accession>A0A0M3KB02</accession>